<feature type="region of interest" description="Disordered" evidence="6">
    <location>
        <begin position="1"/>
        <end position="29"/>
    </location>
</feature>
<feature type="compositionally biased region" description="Acidic residues" evidence="6">
    <location>
        <begin position="1"/>
        <end position="11"/>
    </location>
</feature>
<evidence type="ECO:0000256" key="5">
    <source>
        <dbReference type="ARBA" id="ARBA00045851"/>
    </source>
</evidence>
<comment type="function">
    <text evidence="5">Assembles a suppression complex (suppresome) by tethering SIRT1 and MDM2 to regulate composite modifications of p53/TP53. Confers both deacetylation-mediated functional inactivation, by SIRT1, and ubiquitination-dependent degradation, by MDM2, of p53/TP53, promoting a proliferative and cell survival behaviors. May play a role in the regulation of spermatogenesis.</text>
</comment>
<evidence type="ECO:0000256" key="3">
    <source>
        <dbReference type="ARBA" id="ARBA00023329"/>
    </source>
</evidence>
<dbReference type="VEuPathDB" id="TrichDB:TRFO_30478"/>
<dbReference type="InterPro" id="IPR003409">
    <property type="entry name" value="MORN"/>
</dbReference>
<protein>
    <recommendedName>
        <fullName evidence="4">MORN repeat-containing protein 3</fullName>
    </recommendedName>
</protein>
<dbReference type="PANTHER" id="PTHR46511:SF1">
    <property type="entry name" value="MORN REPEAT-CONTAINING PROTEIN 3"/>
    <property type="match status" value="1"/>
</dbReference>
<accession>A0A1J4JVF6</accession>
<evidence type="ECO:0000256" key="4">
    <source>
        <dbReference type="ARBA" id="ARBA00039854"/>
    </source>
</evidence>
<evidence type="ECO:0000256" key="1">
    <source>
        <dbReference type="ARBA" id="ARBA00004218"/>
    </source>
</evidence>
<evidence type="ECO:0000256" key="2">
    <source>
        <dbReference type="ARBA" id="ARBA00022737"/>
    </source>
</evidence>
<gene>
    <name evidence="7" type="primary">MORN3</name>
    <name evidence="7" type="ORF">TRFO_30478</name>
</gene>
<reference evidence="7" key="1">
    <citation type="submission" date="2016-10" db="EMBL/GenBank/DDBJ databases">
        <authorList>
            <person name="Benchimol M."/>
            <person name="Almeida L.G."/>
            <person name="Vasconcelos A.T."/>
            <person name="Perreira-Neves A."/>
            <person name="Rosa I.A."/>
            <person name="Tasca T."/>
            <person name="Bogo M.R."/>
            <person name="de Souza W."/>
        </authorList>
    </citation>
    <scope>NUCLEOTIDE SEQUENCE [LARGE SCALE GENOMIC DNA]</scope>
    <source>
        <strain evidence="7">K</strain>
    </source>
</reference>
<proteinExistence type="predicted"/>
<evidence type="ECO:0000256" key="6">
    <source>
        <dbReference type="SAM" id="MobiDB-lite"/>
    </source>
</evidence>
<comment type="caution">
    <text evidence="7">The sequence shown here is derived from an EMBL/GenBank/DDBJ whole genome shotgun (WGS) entry which is preliminary data.</text>
</comment>
<keyword evidence="3" id="KW-0968">Cytoplasmic vesicle</keyword>
<dbReference type="SMART" id="SM00698">
    <property type="entry name" value="MORN"/>
    <property type="match status" value="6"/>
</dbReference>
<dbReference type="InterPro" id="IPR052472">
    <property type="entry name" value="MORN3"/>
</dbReference>
<feature type="compositionally biased region" description="Low complexity" evidence="6">
    <location>
        <begin position="12"/>
        <end position="21"/>
    </location>
</feature>
<dbReference type="GO" id="GO:0001669">
    <property type="term" value="C:acrosomal vesicle"/>
    <property type="evidence" value="ECO:0007669"/>
    <property type="project" value="UniProtKB-SubCell"/>
</dbReference>
<sequence length="306" mass="34924">MFGEEYYEEDVNSNSSSASSSKFQAQMTPKMIRDRIRKRKPNPATHLTSKRATYARFSDRCTRGAQTFSPWHDVDFASNRNGKRKLIILDDGTEYIGEWQDNLRNGHGTHYTAKGAYVGDFVDDKYDGHGDYYLWSDETNCEQPGMWLLYTGTWESGKYQGEGILYATDHSIYQGEFNRGKKCGQGTMCYPNKDTYNGGWDNNMRNGEGEYTKENGDVFIGTYKDDKRNGEGVLHIVKSKRRLEGFWVDDMMKSGSYYDEPEEPAYVQPDDISGTTDGMIPVIETKDADSVIQSTISEIESQIYES</sequence>
<evidence type="ECO:0000313" key="7">
    <source>
        <dbReference type="EMBL" id="OHT02416.1"/>
    </source>
</evidence>
<dbReference type="Pfam" id="PF02493">
    <property type="entry name" value="MORN"/>
    <property type="match status" value="6"/>
</dbReference>
<dbReference type="Gene3D" id="2.20.110.10">
    <property type="entry name" value="Histone H3 K4-specific methyltransferase SET7/9 N-terminal domain"/>
    <property type="match status" value="3"/>
</dbReference>
<organism evidence="7 8">
    <name type="scientific">Tritrichomonas foetus</name>
    <dbReference type="NCBI Taxonomy" id="1144522"/>
    <lineage>
        <taxon>Eukaryota</taxon>
        <taxon>Metamonada</taxon>
        <taxon>Parabasalia</taxon>
        <taxon>Tritrichomonadida</taxon>
        <taxon>Tritrichomonadidae</taxon>
        <taxon>Tritrichomonas</taxon>
    </lineage>
</organism>
<dbReference type="GeneID" id="94842080"/>
<dbReference type="EMBL" id="MLAK01000868">
    <property type="protein sequence ID" value="OHT02416.1"/>
    <property type="molecule type" value="Genomic_DNA"/>
</dbReference>
<keyword evidence="8" id="KW-1185">Reference proteome</keyword>
<keyword evidence="2" id="KW-0677">Repeat</keyword>
<dbReference type="RefSeq" id="XP_068355552.1">
    <property type="nucleotide sequence ID" value="XM_068507376.1"/>
</dbReference>
<dbReference type="OrthoDB" id="270720at2759"/>
<dbReference type="SUPFAM" id="SSF82185">
    <property type="entry name" value="Histone H3 K4-specific methyltransferase SET7/9 N-terminal domain"/>
    <property type="match status" value="2"/>
</dbReference>
<dbReference type="Proteomes" id="UP000179807">
    <property type="component" value="Unassembled WGS sequence"/>
</dbReference>
<comment type="subcellular location">
    <subcellularLocation>
        <location evidence="1">Cytoplasmic vesicle</location>
        <location evidence="1">Secretory vesicle</location>
        <location evidence="1">Acrosome</location>
    </subcellularLocation>
</comment>
<evidence type="ECO:0000313" key="8">
    <source>
        <dbReference type="Proteomes" id="UP000179807"/>
    </source>
</evidence>
<name>A0A1J4JVF6_9EUKA</name>
<dbReference type="AlphaFoldDB" id="A0A1J4JVF6"/>
<dbReference type="PANTHER" id="PTHR46511">
    <property type="entry name" value="MORN REPEAT-CONTAINING PROTEIN 3"/>
    <property type="match status" value="1"/>
</dbReference>